<reference evidence="15" key="2">
    <citation type="submission" date="2025-08" db="UniProtKB">
        <authorList>
            <consortium name="Ensembl"/>
        </authorList>
    </citation>
    <scope>IDENTIFICATION</scope>
</reference>
<dbReference type="Pfam" id="PF03402">
    <property type="entry name" value="V1R"/>
    <property type="match status" value="1"/>
</dbReference>
<feature type="transmembrane region" description="Helical" evidence="13">
    <location>
        <begin position="238"/>
        <end position="259"/>
    </location>
</feature>
<dbReference type="InterPro" id="IPR004072">
    <property type="entry name" value="Vmron_rcpt_1"/>
</dbReference>
<dbReference type="OrthoDB" id="9606139at2759"/>
<gene>
    <name evidence="15" type="primary">monDomV1R1234</name>
</gene>
<evidence type="ECO:0000256" key="7">
    <source>
        <dbReference type="ARBA" id="ARBA00022989"/>
    </source>
</evidence>
<evidence type="ECO:0000256" key="12">
    <source>
        <dbReference type="ARBA" id="ARBA00023224"/>
    </source>
</evidence>
<feature type="transmembrane region" description="Helical" evidence="13">
    <location>
        <begin position="128"/>
        <end position="148"/>
    </location>
</feature>
<comment type="function">
    <text evidence="1">Putative pheromone receptor.</text>
</comment>
<dbReference type="GO" id="GO:0016503">
    <property type="term" value="F:pheromone receptor activity"/>
    <property type="evidence" value="ECO:0007669"/>
    <property type="project" value="InterPro"/>
</dbReference>
<evidence type="ECO:0000256" key="6">
    <source>
        <dbReference type="ARBA" id="ARBA00022692"/>
    </source>
</evidence>
<dbReference type="InterPro" id="IPR017452">
    <property type="entry name" value="GPCR_Rhodpsn_7TM"/>
</dbReference>
<reference evidence="15" key="3">
    <citation type="submission" date="2025-09" db="UniProtKB">
        <authorList>
            <consortium name="Ensembl"/>
        </authorList>
    </citation>
    <scope>IDENTIFICATION</scope>
</reference>
<dbReference type="RefSeq" id="NP_001160280.1">
    <property type="nucleotide sequence ID" value="NM_001166808.1"/>
</dbReference>
<evidence type="ECO:0000256" key="8">
    <source>
        <dbReference type="ARBA" id="ARBA00023040"/>
    </source>
</evidence>
<dbReference type="HOGENOM" id="CLU_058641_4_0_1"/>
<dbReference type="PRINTS" id="PR01534">
    <property type="entry name" value="VOMERONASL1R"/>
</dbReference>
<keyword evidence="5 13" id="KW-0589">Pheromone response</keyword>
<evidence type="ECO:0000256" key="11">
    <source>
        <dbReference type="ARBA" id="ARBA00023180"/>
    </source>
</evidence>
<keyword evidence="7 13" id="KW-1133">Transmembrane helix</keyword>
<reference evidence="15 16" key="1">
    <citation type="journal article" date="2007" name="Nature">
        <title>Genome of the marsupial Monodelphis domestica reveals innovation in non-coding sequences.</title>
        <authorList>
            <person name="Mikkelsen T.S."/>
            <person name="Wakefield M.J."/>
            <person name="Aken B."/>
            <person name="Amemiya C.T."/>
            <person name="Chang J.L."/>
            <person name="Duke S."/>
            <person name="Garber M."/>
            <person name="Gentles A.J."/>
            <person name="Goodstadt L."/>
            <person name="Heger A."/>
            <person name="Jurka J."/>
            <person name="Kamal M."/>
            <person name="Mauceli E."/>
            <person name="Searle S.M."/>
            <person name="Sharpe T."/>
            <person name="Baker M.L."/>
            <person name="Batzer M.A."/>
            <person name="Benos P.V."/>
            <person name="Belov K."/>
            <person name="Clamp M."/>
            <person name="Cook A."/>
            <person name="Cuff J."/>
            <person name="Das R."/>
            <person name="Davidow L."/>
            <person name="Deakin J.E."/>
            <person name="Fazzari M.J."/>
            <person name="Glass J.L."/>
            <person name="Grabherr M."/>
            <person name="Greally J.M."/>
            <person name="Gu W."/>
            <person name="Hore T.A."/>
            <person name="Huttley G.A."/>
            <person name="Kleber M."/>
            <person name="Jirtle R.L."/>
            <person name="Koina E."/>
            <person name="Lee J.T."/>
            <person name="Mahony S."/>
            <person name="Marra M.A."/>
            <person name="Miller R.D."/>
            <person name="Nicholls R.D."/>
            <person name="Oda M."/>
            <person name="Papenfuss A.T."/>
            <person name="Parra Z.E."/>
            <person name="Pollock D.D."/>
            <person name="Ray D.A."/>
            <person name="Schein J.E."/>
            <person name="Speed T.P."/>
            <person name="Thompson K."/>
            <person name="VandeBerg J.L."/>
            <person name="Wade C.M."/>
            <person name="Walker J.A."/>
            <person name="Waters P.D."/>
            <person name="Webber C."/>
            <person name="Weidman J.R."/>
            <person name="Xie X."/>
            <person name="Zody M.C."/>
            <person name="Baldwin J."/>
            <person name="Abdouelleil A."/>
            <person name="Abdulkadir J."/>
            <person name="Abebe A."/>
            <person name="Abera B."/>
            <person name="Abreu J."/>
            <person name="Acer S.C."/>
            <person name="Aftuck L."/>
            <person name="Alexander A."/>
            <person name="An P."/>
            <person name="Anderson E."/>
            <person name="Anderson S."/>
            <person name="Arachi H."/>
            <person name="Azer M."/>
            <person name="Bachantsang P."/>
            <person name="Barry A."/>
            <person name="Bayul T."/>
            <person name="Berlin A."/>
            <person name="Bessette D."/>
            <person name="Bloom T."/>
            <person name="Bloom T."/>
            <person name="Boguslavskiy L."/>
            <person name="Bonnet C."/>
            <person name="Boukhgalter B."/>
            <person name="Bourzgui I."/>
            <person name="Brown A."/>
            <person name="Cahill P."/>
            <person name="Channer S."/>
            <person name="Cheshatsang Y."/>
            <person name="Chuda L."/>
            <person name="Citroen M."/>
            <person name="Collymore A."/>
            <person name="Cooke P."/>
            <person name="Costello M."/>
            <person name="D'Aco K."/>
            <person name="Daza R."/>
            <person name="De Haan G."/>
            <person name="DeGray S."/>
            <person name="DeMaso C."/>
            <person name="Dhargay N."/>
            <person name="Dooley K."/>
            <person name="Dooley E."/>
            <person name="Doricent M."/>
            <person name="Dorje P."/>
            <person name="Dorjee K."/>
            <person name="Dupes A."/>
            <person name="Elong R."/>
            <person name="Falk J."/>
            <person name="Farina A."/>
            <person name="Faro S."/>
            <person name="Ferguson D."/>
            <person name="Fisher S."/>
            <person name="Foley C.D."/>
            <person name="Franke A."/>
            <person name="Friedrich D."/>
            <person name="Gadbois L."/>
            <person name="Gearin G."/>
            <person name="Gearin C.R."/>
            <person name="Giannoukos G."/>
            <person name="Goode T."/>
            <person name="Graham J."/>
            <person name="Grandbois E."/>
            <person name="Grewal S."/>
            <person name="Gyaltsen K."/>
            <person name="Hafez N."/>
            <person name="Hagos B."/>
            <person name="Hall J."/>
            <person name="Henson C."/>
            <person name="Hollinger A."/>
            <person name="Honan T."/>
            <person name="Huard M.D."/>
            <person name="Hughes L."/>
            <person name="Hurhula B."/>
            <person name="Husby M.E."/>
            <person name="Kamat A."/>
            <person name="Kanga B."/>
            <person name="Kashin S."/>
            <person name="Khazanovich D."/>
            <person name="Kisner P."/>
            <person name="Lance K."/>
            <person name="Lara M."/>
            <person name="Lee W."/>
            <person name="Lennon N."/>
            <person name="Letendre F."/>
            <person name="LeVine R."/>
            <person name="Lipovsky A."/>
            <person name="Liu X."/>
            <person name="Liu J."/>
            <person name="Liu S."/>
            <person name="Lokyitsang T."/>
            <person name="Lokyitsang Y."/>
            <person name="Lubonja R."/>
            <person name="Lui A."/>
            <person name="MacDonald P."/>
            <person name="Magnisalis V."/>
            <person name="Maru K."/>
            <person name="Matthews C."/>
            <person name="McCusker W."/>
            <person name="McDonough S."/>
            <person name="Mehta T."/>
            <person name="Meldrim J."/>
            <person name="Meneus L."/>
            <person name="Mihai O."/>
            <person name="Mihalev A."/>
            <person name="Mihova T."/>
            <person name="Mittelman R."/>
            <person name="Mlenga V."/>
            <person name="Montmayeur A."/>
            <person name="Mulrain L."/>
            <person name="Navidi A."/>
            <person name="Naylor J."/>
            <person name="Negash T."/>
            <person name="Nguyen T."/>
            <person name="Nguyen N."/>
            <person name="Nicol R."/>
            <person name="Norbu C."/>
            <person name="Norbu N."/>
            <person name="Novod N."/>
            <person name="O'Neill B."/>
            <person name="Osman S."/>
            <person name="Markiewicz E."/>
            <person name="Oyono O.L."/>
            <person name="Patti C."/>
            <person name="Phunkhang P."/>
            <person name="Pierre F."/>
            <person name="Priest M."/>
            <person name="Raghuraman S."/>
            <person name="Rege F."/>
            <person name="Reyes R."/>
            <person name="Rise C."/>
            <person name="Rogov P."/>
            <person name="Ross K."/>
            <person name="Ryan E."/>
            <person name="Settipalli S."/>
            <person name="Shea T."/>
            <person name="Sherpa N."/>
            <person name="Shi L."/>
            <person name="Shih D."/>
            <person name="Sparrow T."/>
            <person name="Spaulding J."/>
            <person name="Stalker J."/>
            <person name="Stange-Thomann N."/>
            <person name="Stavropoulos S."/>
            <person name="Stone C."/>
            <person name="Strader C."/>
            <person name="Tesfaye S."/>
            <person name="Thomson T."/>
            <person name="Thoulutsang Y."/>
            <person name="Thoulutsang D."/>
            <person name="Topham K."/>
            <person name="Topping I."/>
            <person name="Tsamla T."/>
            <person name="Vassiliev H."/>
            <person name="Vo A."/>
            <person name="Wangchuk T."/>
            <person name="Wangdi T."/>
            <person name="Weiand M."/>
            <person name="Wilkinson J."/>
            <person name="Wilson A."/>
            <person name="Yadav S."/>
            <person name="Young G."/>
            <person name="Yu Q."/>
            <person name="Zembek L."/>
            <person name="Zhong D."/>
            <person name="Zimmer A."/>
            <person name="Zwirko Z."/>
            <person name="Jaffe D.B."/>
            <person name="Alvarez P."/>
            <person name="Brockman W."/>
            <person name="Butler J."/>
            <person name="Chin C."/>
            <person name="Gnerre S."/>
            <person name="MacCallum I."/>
            <person name="Graves J.A."/>
            <person name="Ponting C.P."/>
            <person name="Breen M."/>
            <person name="Samollow P.B."/>
            <person name="Lander E.S."/>
            <person name="Lindblad-Toh K."/>
        </authorList>
    </citation>
    <scope>NUCLEOTIDE SEQUENCE [LARGE SCALE GENOMIC DNA]</scope>
</reference>
<sequence length="321" mass="36244">MSPLEIIRGIVFCSQTATGVLGNSFLVFLFIFMFLTAHKLRPIDTILIQLAWANSLMLLFKGVPQTMVALRLKNFLDDTGCKIVLYLQRVARALSLSMTCFLSGFQAITISPSTSRYIKLKNRTQKSIIPCSVLCWTSHLILNVIILVKMKGTRTTRNNSNLLDFEYCSTSVASTLTAALFSVMASLPDVTCVGLIVFASGYMMFLLKRHQKRVQHIHVSSLSPRASPEIRATQSIQLLVNTFVFFYSLNFVLVIYMHLKNPRPWLLHSSNFLAGCFPNICPFVLISTDSQVIRYFYALLRHLHLLPSFMSSGLRKVSSPW</sequence>
<evidence type="ECO:0000256" key="5">
    <source>
        <dbReference type="ARBA" id="ARBA00022507"/>
    </source>
</evidence>
<comment type="subcellular location">
    <subcellularLocation>
        <location evidence="2 13">Cell membrane</location>
        <topology evidence="2 13">Multi-pass membrane protein</topology>
    </subcellularLocation>
</comment>
<evidence type="ECO:0000256" key="1">
    <source>
        <dbReference type="ARBA" id="ARBA00003878"/>
    </source>
</evidence>
<evidence type="ECO:0000256" key="4">
    <source>
        <dbReference type="ARBA" id="ARBA00022475"/>
    </source>
</evidence>
<keyword evidence="10 13" id="KW-0675">Receptor</keyword>
<dbReference type="FunFam" id="1.20.1070.10:FF:000033">
    <property type="entry name" value="Vomeronasal type-1 receptor"/>
    <property type="match status" value="1"/>
</dbReference>
<dbReference type="InParanoid" id="F7EX64"/>
<dbReference type="OMA" id="ACFPIIS"/>
<dbReference type="Gene3D" id="1.20.1070.10">
    <property type="entry name" value="Rhodopsin 7-helix transmembrane proteins"/>
    <property type="match status" value="1"/>
</dbReference>
<name>F7EX64_MONDO</name>
<feature type="transmembrane region" description="Helical" evidence="13">
    <location>
        <begin position="265"/>
        <end position="286"/>
    </location>
</feature>
<dbReference type="AlphaFoldDB" id="F7EX64"/>
<dbReference type="PROSITE" id="PS50262">
    <property type="entry name" value="G_PROTEIN_RECEP_F1_2"/>
    <property type="match status" value="1"/>
</dbReference>
<keyword evidence="6 13" id="KW-0812">Transmembrane</keyword>
<dbReference type="GO" id="GO:0005886">
    <property type="term" value="C:plasma membrane"/>
    <property type="evidence" value="ECO:0000318"/>
    <property type="project" value="GO_Central"/>
</dbReference>
<dbReference type="GO" id="GO:0019236">
    <property type="term" value="P:response to pheromone"/>
    <property type="evidence" value="ECO:0007669"/>
    <property type="project" value="UniProtKB-KW"/>
</dbReference>
<evidence type="ECO:0000256" key="13">
    <source>
        <dbReference type="RuleBase" id="RU364061"/>
    </source>
</evidence>
<evidence type="ECO:0000256" key="10">
    <source>
        <dbReference type="ARBA" id="ARBA00023170"/>
    </source>
</evidence>
<dbReference type="eggNOG" id="ENOG502RD1P">
    <property type="taxonomic scope" value="Eukaryota"/>
</dbReference>
<dbReference type="PANTHER" id="PTHR24062">
    <property type="entry name" value="VOMERONASAL TYPE-1 RECEPTOR"/>
    <property type="match status" value="1"/>
</dbReference>
<organism evidence="15 16">
    <name type="scientific">Monodelphis domestica</name>
    <name type="common">Gray short-tailed opossum</name>
    <dbReference type="NCBI Taxonomy" id="13616"/>
    <lineage>
        <taxon>Eukaryota</taxon>
        <taxon>Metazoa</taxon>
        <taxon>Chordata</taxon>
        <taxon>Craniata</taxon>
        <taxon>Vertebrata</taxon>
        <taxon>Euteleostomi</taxon>
        <taxon>Mammalia</taxon>
        <taxon>Metatheria</taxon>
        <taxon>Didelphimorphia</taxon>
        <taxon>Didelphidae</taxon>
        <taxon>Monodelphis</taxon>
    </lineage>
</organism>
<keyword evidence="11" id="KW-0325">Glycoprotein</keyword>
<dbReference type="GeneID" id="100023473"/>
<dbReference type="Proteomes" id="UP000002280">
    <property type="component" value="Chromosome 4"/>
</dbReference>
<dbReference type="Bgee" id="ENSMODG00000008424">
    <property type="expression patterns" value="Expressed in skeletal muscle tissue and 4 other cell types or tissues"/>
</dbReference>
<evidence type="ECO:0000256" key="9">
    <source>
        <dbReference type="ARBA" id="ARBA00023136"/>
    </source>
</evidence>
<dbReference type="GO" id="GO:0007606">
    <property type="term" value="P:sensory perception of chemical stimulus"/>
    <property type="evidence" value="ECO:0007669"/>
    <property type="project" value="UniProtKB-ARBA"/>
</dbReference>
<keyword evidence="4 13" id="KW-1003">Cell membrane</keyword>
<feature type="transmembrane region" description="Helical" evidence="13">
    <location>
        <begin position="179"/>
        <end position="207"/>
    </location>
</feature>
<proteinExistence type="inferred from homology"/>
<evidence type="ECO:0000256" key="2">
    <source>
        <dbReference type="ARBA" id="ARBA00004651"/>
    </source>
</evidence>
<protein>
    <recommendedName>
        <fullName evidence="13">Vomeronasal type-1 receptor</fullName>
    </recommendedName>
</protein>
<evidence type="ECO:0000259" key="14">
    <source>
        <dbReference type="PROSITE" id="PS50262"/>
    </source>
</evidence>
<dbReference type="CTD" id="100023473"/>
<dbReference type="GeneTree" id="ENSGT00960000186612"/>
<comment type="similarity">
    <text evidence="3 13">Belongs to the G-protein coupled receptor 1 family.</text>
</comment>
<dbReference type="SUPFAM" id="SSF81321">
    <property type="entry name" value="Family A G protein-coupled receptor-like"/>
    <property type="match status" value="1"/>
</dbReference>
<dbReference type="KEGG" id="mdo:100023473"/>
<keyword evidence="12 13" id="KW-0807">Transducer</keyword>
<feature type="domain" description="G-protein coupled receptors family 1 profile" evidence="14">
    <location>
        <begin position="22"/>
        <end position="285"/>
    </location>
</feature>
<accession>F7EX64</accession>
<dbReference type="GO" id="GO:0005550">
    <property type="term" value="F:pheromone binding"/>
    <property type="evidence" value="ECO:0000318"/>
    <property type="project" value="GO_Central"/>
</dbReference>
<evidence type="ECO:0000313" key="15">
    <source>
        <dbReference type="Ensembl" id="ENSMODP00000030683.2"/>
    </source>
</evidence>
<evidence type="ECO:0000256" key="3">
    <source>
        <dbReference type="ARBA" id="ARBA00010663"/>
    </source>
</evidence>
<evidence type="ECO:0000313" key="16">
    <source>
        <dbReference type="Proteomes" id="UP000002280"/>
    </source>
</evidence>
<keyword evidence="16" id="KW-1185">Reference proteome</keyword>
<dbReference type="FunCoup" id="F7EX64">
    <property type="interactions" value="3"/>
</dbReference>
<keyword evidence="9 13" id="KW-0472">Membrane</keyword>
<feature type="transmembrane region" description="Helical" evidence="13">
    <location>
        <begin position="6"/>
        <end position="34"/>
    </location>
</feature>
<keyword evidence="8 13" id="KW-0297">G-protein coupled receptor</keyword>
<dbReference type="Ensembl" id="ENSMODT00000032252.2">
    <property type="protein sequence ID" value="ENSMODP00000030683.2"/>
    <property type="gene ID" value="ENSMODG00000008424.4"/>
</dbReference>